<comment type="similarity">
    <text evidence="1">Belongs to the LysR transcriptional regulatory family.</text>
</comment>
<protein>
    <submittedName>
        <fullName evidence="7">LysR family transcriptional regulator</fullName>
    </submittedName>
</protein>
<feature type="domain" description="HTH lysR-type" evidence="6">
    <location>
        <begin position="9"/>
        <end position="66"/>
    </location>
</feature>
<accession>A0ABS6HCF7</accession>
<feature type="region of interest" description="Disordered" evidence="5">
    <location>
        <begin position="294"/>
        <end position="315"/>
    </location>
</feature>
<evidence type="ECO:0000256" key="3">
    <source>
        <dbReference type="ARBA" id="ARBA00023125"/>
    </source>
</evidence>
<reference evidence="7 8" key="1">
    <citation type="submission" date="2021-01" db="EMBL/GenBank/DDBJ databases">
        <title>Roseomonas sp. nov, a bacterium isolated from an oil production mixture in Yumen Oilfield.</title>
        <authorList>
            <person name="Wu D."/>
        </authorList>
    </citation>
    <scope>NUCLEOTIDE SEQUENCE [LARGE SCALE GENOMIC DNA]</scope>
    <source>
        <strain evidence="7 8">ROY-5-3</strain>
    </source>
</reference>
<gene>
    <name evidence="7" type="ORF">JJQ90_20445</name>
</gene>
<dbReference type="InterPro" id="IPR000847">
    <property type="entry name" value="LysR_HTH_N"/>
</dbReference>
<dbReference type="Pfam" id="PF03466">
    <property type="entry name" value="LysR_substrate"/>
    <property type="match status" value="1"/>
</dbReference>
<evidence type="ECO:0000313" key="8">
    <source>
        <dbReference type="Proteomes" id="UP000689967"/>
    </source>
</evidence>
<keyword evidence="3" id="KW-0238">DNA-binding</keyword>
<keyword evidence="8" id="KW-1185">Reference proteome</keyword>
<evidence type="ECO:0000256" key="1">
    <source>
        <dbReference type="ARBA" id="ARBA00009437"/>
    </source>
</evidence>
<evidence type="ECO:0000313" key="7">
    <source>
        <dbReference type="EMBL" id="MBU8546104.1"/>
    </source>
</evidence>
<keyword evidence="2" id="KW-0805">Transcription regulation</keyword>
<organism evidence="7 8">
    <name type="scientific">Falsiroseomonas oleicola</name>
    <dbReference type="NCBI Taxonomy" id="2801474"/>
    <lineage>
        <taxon>Bacteria</taxon>
        <taxon>Pseudomonadati</taxon>
        <taxon>Pseudomonadota</taxon>
        <taxon>Alphaproteobacteria</taxon>
        <taxon>Acetobacterales</taxon>
        <taxon>Roseomonadaceae</taxon>
        <taxon>Falsiroseomonas</taxon>
    </lineage>
</organism>
<evidence type="ECO:0000256" key="4">
    <source>
        <dbReference type="ARBA" id="ARBA00023163"/>
    </source>
</evidence>
<dbReference type="PANTHER" id="PTHR30537:SF26">
    <property type="entry name" value="GLYCINE CLEAVAGE SYSTEM TRANSCRIPTIONAL ACTIVATOR"/>
    <property type="match status" value="1"/>
</dbReference>
<dbReference type="Proteomes" id="UP000689967">
    <property type="component" value="Unassembled WGS sequence"/>
</dbReference>
<dbReference type="EMBL" id="JAERQM010000006">
    <property type="protein sequence ID" value="MBU8546104.1"/>
    <property type="molecule type" value="Genomic_DNA"/>
</dbReference>
<dbReference type="InterPro" id="IPR058163">
    <property type="entry name" value="LysR-type_TF_proteobact-type"/>
</dbReference>
<keyword evidence="4" id="KW-0804">Transcription</keyword>
<proteinExistence type="inferred from homology"/>
<dbReference type="PANTHER" id="PTHR30537">
    <property type="entry name" value="HTH-TYPE TRANSCRIPTIONAL REGULATOR"/>
    <property type="match status" value="1"/>
</dbReference>
<evidence type="ECO:0000256" key="5">
    <source>
        <dbReference type="SAM" id="MobiDB-lite"/>
    </source>
</evidence>
<dbReference type="RefSeq" id="WP_216878109.1">
    <property type="nucleotide sequence ID" value="NZ_JAERQM010000006.1"/>
</dbReference>
<feature type="compositionally biased region" description="Polar residues" evidence="5">
    <location>
        <begin position="304"/>
        <end position="315"/>
    </location>
</feature>
<name>A0ABS6HCF7_9PROT</name>
<sequence>MDAAPHNLPPLAALRIFEAAGRHASFSAAAAELGVTPSAVSHAVRTLEDRLGIPLFRRNAKGLSLTPAGEDLLSEATRAFEGLSRVMARLKEAQGDAGLRVSAAPTFAASWLLPRLADLRRRHPRLSVAITTEQEWVELGDGRFDFAVRMAAAPSGPGEWLRLAPVRLVPVAAPAFKGLDVGAAMARLPGIHVTSTRDDWASWSAAQGMAPPELARGMRFDTVHMAIDAAAQGLGVALARLPVCDADLASGRVTALAEPLETGMAYWLVGRPGVLRQFDGRIFAEWLQAELTAELTPEEKATPETPSVTGTRARR</sequence>
<dbReference type="Pfam" id="PF00126">
    <property type="entry name" value="HTH_1"/>
    <property type="match status" value="1"/>
</dbReference>
<dbReference type="CDD" id="cd08432">
    <property type="entry name" value="PBP2_GcdR_TrpI_HvrB_AmpR_like"/>
    <property type="match status" value="1"/>
</dbReference>
<dbReference type="InterPro" id="IPR005119">
    <property type="entry name" value="LysR_subst-bd"/>
</dbReference>
<evidence type="ECO:0000259" key="6">
    <source>
        <dbReference type="PROSITE" id="PS50931"/>
    </source>
</evidence>
<dbReference type="PROSITE" id="PS50931">
    <property type="entry name" value="HTH_LYSR"/>
    <property type="match status" value="1"/>
</dbReference>
<evidence type="ECO:0000256" key="2">
    <source>
        <dbReference type="ARBA" id="ARBA00023015"/>
    </source>
</evidence>
<comment type="caution">
    <text evidence="7">The sequence shown here is derived from an EMBL/GenBank/DDBJ whole genome shotgun (WGS) entry which is preliminary data.</text>
</comment>